<dbReference type="AlphaFoldDB" id="A0A1G6GVP8"/>
<protein>
    <submittedName>
        <fullName evidence="1">Uncharacterized protein</fullName>
    </submittedName>
</protein>
<dbReference type="STRING" id="1226327.SAMN05421732_101407"/>
<dbReference type="EMBL" id="FMYO01000001">
    <property type="protein sequence ID" value="SDB86097.1"/>
    <property type="molecule type" value="Genomic_DNA"/>
</dbReference>
<evidence type="ECO:0000313" key="2">
    <source>
        <dbReference type="Proteomes" id="UP000243468"/>
    </source>
</evidence>
<name>A0A1G6GVP8_9GAMM</name>
<dbReference type="OrthoDB" id="6693603at2"/>
<keyword evidence="2" id="KW-1185">Reference proteome</keyword>
<reference evidence="2" key="1">
    <citation type="submission" date="2016-09" db="EMBL/GenBank/DDBJ databases">
        <authorList>
            <person name="Varghese N."/>
            <person name="Submissions S."/>
        </authorList>
    </citation>
    <scope>NUCLEOTIDE SEQUENCE [LARGE SCALE GENOMIC DNA]</scope>
    <source>
        <strain evidence="2">ANC 4667</strain>
    </source>
</reference>
<accession>A0A1G6GVP8</accession>
<organism evidence="1 2">
    <name type="scientific">Acinetobacter kookii</name>
    <dbReference type="NCBI Taxonomy" id="1226327"/>
    <lineage>
        <taxon>Bacteria</taxon>
        <taxon>Pseudomonadati</taxon>
        <taxon>Pseudomonadota</taxon>
        <taxon>Gammaproteobacteria</taxon>
        <taxon>Moraxellales</taxon>
        <taxon>Moraxellaceae</taxon>
        <taxon>Acinetobacter</taxon>
    </lineage>
</organism>
<dbReference type="Proteomes" id="UP000243468">
    <property type="component" value="Unassembled WGS sequence"/>
</dbReference>
<sequence length="106" mass="12221">MNITAKKDDIFSVATLLYARLRKVNSRVIDVMYLMQDRSYAHHVVTLALETKDAELASYVERLRVLLDLQEDHDLINGEDQQILLSKENKTNKKALDEGHVSFSLF</sequence>
<dbReference type="RefSeq" id="WP_092818476.1">
    <property type="nucleotide sequence ID" value="NZ_BAABKJ010000006.1"/>
</dbReference>
<evidence type="ECO:0000313" key="1">
    <source>
        <dbReference type="EMBL" id="SDB86097.1"/>
    </source>
</evidence>
<proteinExistence type="predicted"/>
<gene>
    <name evidence="1" type="ORF">SAMN05421732_101407</name>
</gene>